<evidence type="ECO:0000313" key="1">
    <source>
        <dbReference type="EMBL" id="KAG8003349.1"/>
    </source>
</evidence>
<protein>
    <submittedName>
        <fullName evidence="1">Uncharacterized protein</fullName>
    </submittedName>
</protein>
<feature type="non-terminal residue" evidence="1">
    <location>
        <position position="106"/>
    </location>
</feature>
<comment type="caution">
    <text evidence="1">The sequence shown here is derived from an EMBL/GenBank/DDBJ whole genome shotgun (WGS) entry which is preliminary data.</text>
</comment>
<dbReference type="Proteomes" id="UP000805704">
    <property type="component" value="Chromosome 4"/>
</dbReference>
<proteinExistence type="predicted"/>
<gene>
    <name evidence="1" type="ORF">GBF38_018438</name>
</gene>
<accession>A0ACB7EN49</accession>
<sequence>MMRLPVLLSLLLCLAAAPGPVAGADRSCTDLRQFYTGKGFILTGVPLTEISGQLCSDQPQLSKPSVSRSVDPLHISIIALFWGIVIVRCRAGVCVCVCVSRASLCT</sequence>
<evidence type="ECO:0000313" key="2">
    <source>
        <dbReference type="Proteomes" id="UP000805704"/>
    </source>
</evidence>
<reference evidence="1" key="1">
    <citation type="submission" date="2020-04" db="EMBL/GenBank/DDBJ databases">
        <title>A chromosome-scale assembly and high-density genetic map of the yellow drum (Nibea albiflora) genome.</title>
        <authorList>
            <person name="Xu D."/>
            <person name="Zhang W."/>
            <person name="Chen R."/>
            <person name="Tan P."/>
            <person name="Wang L."/>
            <person name="Song H."/>
            <person name="Tian L."/>
            <person name="Zhu Q."/>
            <person name="Wang B."/>
        </authorList>
    </citation>
    <scope>NUCLEOTIDE SEQUENCE</scope>
    <source>
        <strain evidence="1">ZJHYS-2018</strain>
    </source>
</reference>
<dbReference type="EMBL" id="CM024792">
    <property type="protein sequence ID" value="KAG8003349.1"/>
    <property type="molecule type" value="Genomic_DNA"/>
</dbReference>
<name>A0ACB7EN49_NIBAL</name>
<organism evidence="1 2">
    <name type="scientific">Nibea albiflora</name>
    <name type="common">Yellow drum</name>
    <name type="synonym">Corvina albiflora</name>
    <dbReference type="NCBI Taxonomy" id="240163"/>
    <lineage>
        <taxon>Eukaryota</taxon>
        <taxon>Metazoa</taxon>
        <taxon>Chordata</taxon>
        <taxon>Craniata</taxon>
        <taxon>Vertebrata</taxon>
        <taxon>Euteleostomi</taxon>
        <taxon>Actinopterygii</taxon>
        <taxon>Neopterygii</taxon>
        <taxon>Teleostei</taxon>
        <taxon>Neoteleostei</taxon>
        <taxon>Acanthomorphata</taxon>
        <taxon>Eupercaria</taxon>
        <taxon>Sciaenidae</taxon>
        <taxon>Nibea</taxon>
    </lineage>
</organism>
<keyword evidence="2" id="KW-1185">Reference proteome</keyword>